<dbReference type="GO" id="GO:0016853">
    <property type="term" value="F:isomerase activity"/>
    <property type="evidence" value="ECO:0007669"/>
    <property type="project" value="UniProtKB-KW"/>
</dbReference>
<name>A0A1I5C0J9_9ACTN</name>
<dbReference type="Gene3D" id="3.30.70.1060">
    <property type="entry name" value="Dimeric alpha+beta barrel"/>
    <property type="match status" value="1"/>
</dbReference>
<accession>A0A1I5C0J9</accession>
<evidence type="ECO:0000313" key="3">
    <source>
        <dbReference type="Proteomes" id="UP000183642"/>
    </source>
</evidence>
<dbReference type="Pfam" id="PF02426">
    <property type="entry name" value="MIase"/>
    <property type="match status" value="1"/>
</dbReference>
<evidence type="ECO:0000259" key="1">
    <source>
        <dbReference type="Pfam" id="PF02426"/>
    </source>
</evidence>
<feature type="domain" description="Muconolactone isomerase" evidence="1">
    <location>
        <begin position="1"/>
        <end position="88"/>
    </location>
</feature>
<dbReference type="RefSeq" id="WP_075011509.1">
    <property type="nucleotide sequence ID" value="NZ_FOWE01000001.1"/>
</dbReference>
<reference evidence="3" key="1">
    <citation type="submission" date="2016-10" db="EMBL/GenBank/DDBJ databases">
        <authorList>
            <person name="Varghese N."/>
            <person name="Submissions S."/>
        </authorList>
    </citation>
    <scope>NUCLEOTIDE SEQUENCE [LARGE SCALE GENOMIC DNA]</scope>
    <source>
        <strain evidence="3">DSM 43161</strain>
    </source>
</reference>
<keyword evidence="2" id="KW-0413">Isomerase</keyword>
<sequence length="101" mass="11689">MLFHVSFRVEHTRLDRDEFWDEWEREAQAALAAIDAGVIKSLYKVAGQRRVIGIVEVESHDQLDQIVMGALPMSHHLTLEEVLPVREYSAFAEDVGRRWQS</sequence>
<evidence type="ECO:0000313" key="2">
    <source>
        <dbReference type="EMBL" id="SFN80509.1"/>
    </source>
</evidence>
<dbReference type="Proteomes" id="UP000183642">
    <property type="component" value="Unassembled WGS sequence"/>
</dbReference>
<gene>
    <name evidence="2" type="ORF">SAMN05660359_00009</name>
</gene>
<dbReference type="InterPro" id="IPR011008">
    <property type="entry name" value="Dimeric_a/b-barrel"/>
</dbReference>
<dbReference type="AlphaFoldDB" id="A0A1I5C0J9"/>
<dbReference type="OrthoDB" id="2889526at2"/>
<keyword evidence="3" id="KW-1185">Reference proteome</keyword>
<dbReference type="InterPro" id="IPR026029">
    <property type="entry name" value="MLI_dom"/>
</dbReference>
<organism evidence="2 3">
    <name type="scientific">Geodermatophilus obscurus</name>
    <dbReference type="NCBI Taxonomy" id="1861"/>
    <lineage>
        <taxon>Bacteria</taxon>
        <taxon>Bacillati</taxon>
        <taxon>Actinomycetota</taxon>
        <taxon>Actinomycetes</taxon>
        <taxon>Geodermatophilales</taxon>
        <taxon>Geodermatophilaceae</taxon>
        <taxon>Geodermatophilus</taxon>
    </lineage>
</organism>
<protein>
    <submittedName>
        <fullName evidence="2">Muconolactone delta-isomerase</fullName>
    </submittedName>
</protein>
<proteinExistence type="predicted"/>
<dbReference type="EMBL" id="FOWE01000001">
    <property type="protein sequence ID" value="SFN80509.1"/>
    <property type="molecule type" value="Genomic_DNA"/>
</dbReference>
<dbReference type="SUPFAM" id="SSF54909">
    <property type="entry name" value="Dimeric alpha+beta barrel"/>
    <property type="match status" value="1"/>
</dbReference>